<gene>
    <name evidence="5" type="primary">gntR_3</name>
    <name evidence="5" type="ORF">DSM109990_03814</name>
</gene>
<dbReference type="InterPro" id="IPR000524">
    <property type="entry name" value="Tscrpt_reg_HTH_GntR"/>
</dbReference>
<proteinExistence type="predicted"/>
<dbReference type="PANTHER" id="PTHR43537:SF24">
    <property type="entry name" value="GLUCONATE OPERON TRANSCRIPTIONAL REPRESSOR"/>
    <property type="match status" value="1"/>
</dbReference>
<dbReference type="SMART" id="SM00895">
    <property type="entry name" value="FCD"/>
    <property type="match status" value="1"/>
</dbReference>
<dbReference type="Pfam" id="PF07729">
    <property type="entry name" value="FCD"/>
    <property type="match status" value="1"/>
</dbReference>
<dbReference type="PROSITE" id="PS50949">
    <property type="entry name" value="HTH_GNTR"/>
    <property type="match status" value="1"/>
</dbReference>
<dbReference type="CDD" id="cd07377">
    <property type="entry name" value="WHTH_GntR"/>
    <property type="match status" value="1"/>
</dbReference>
<organism evidence="5 6">
    <name type="scientific">Sulfitobacter dubius</name>
    <dbReference type="NCBI Taxonomy" id="218673"/>
    <lineage>
        <taxon>Bacteria</taxon>
        <taxon>Pseudomonadati</taxon>
        <taxon>Pseudomonadota</taxon>
        <taxon>Alphaproteobacteria</taxon>
        <taxon>Rhodobacterales</taxon>
        <taxon>Roseobacteraceae</taxon>
        <taxon>Sulfitobacter</taxon>
    </lineage>
</organism>
<dbReference type="SMART" id="SM00345">
    <property type="entry name" value="HTH_GNTR"/>
    <property type="match status" value="1"/>
</dbReference>
<dbReference type="SUPFAM" id="SSF46785">
    <property type="entry name" value="Winged helix' DNA-binding domain"/>
    <property type="match status" value="1"/>
</dbReference>
<keyword evidence="2" id="KW-0238">DNA-binding</keyword>
<dbReference type="Gene3D" id="1.10.10.10">
    <property type="entry name" value="Winged helix-like DNA-binding domain superfamily/Winged helix DNA-binding domain"/>
    <property type="match status" value="1"/>
</dbReference>
<dbReference type="Pfam" id="PF00392">
    <property type="entry name" value="GntR"/>
    <property type="match status" value="1"/>
</dbReference>
<protein>
    <submittedName>
        <fullName evidence="5">D-xylose utilization operon transcriptional repressor</fullName>
    </submittedName>
</protein>
<reference evidence="6" key="1">
    <citation type="journal article" date="2022" name="Microorganisms">
        <title>Beyond the ABCs#Discovery of Three New Plasmid Types in Rhodobacterales (RepQ, RepY, RepW).</title>
        <authorList>
            <person name="Freese H.M."/>
            <person name="Ringel V."/>
            <person name="Overmann J."/>
            <person name="Petersen J."/>
        </authorList>
    </citation>
    <scope>NUCLEOTIDE SEQUENCE [LARGE SCALE GENOMIC DNA]</scope>
    <source>
        <strain evidence="6">DSM 109990</strain>
        <plasmid evidence="6">pDSM109990_c</plasmid>
    </source>
</reference>
<dbReference type="InterPro" id="IPR008920">
    <property type="entry name" value="TF_FadR/GntR_C"/>
</dbReference>
<dbReference type="InterPro" id="IPR036390">
    <property type="entry name" value="WH_DNA-bd_sf"/>
</dbReference>
<accession>A0ABY3ZRS7</accession>
<dbReference type="Gene3D" id="1.20.120.530">
    <property type="entry name" value="GntR ligand-binding domain-like"/>
    <property type="match status" value="1"/>
</dbReference>
<dbReference type="PANTHER" id="PTHR43537">
    <property type="entry name" value="TRANSCRIPTIONAL REGULATOR, GNTR FAMILY"/>
    <property type="match status" value="1"/>
</dbReference>
<dbReference type="SUPFAM" id="SSF48008">
    <property type="entry name" value="GntR ligand-binding domain-like"/>
    <property type="match status" value="1"/>
</dbReference>
<evidence type="ECO:0000313" key="5">
    <source>
        <dbReference type="EMBL" id="UOA16927.1"/>
    </source>
</evidence>
<sequence length="239" mass="27508">MKPVSPRTNTKENEETAFKFDTTTLSNQVETFLVRELMRGHLVGGQRVNEAEMARKLGISRNPIREAVRRLEERGVLVSLPRRGTFVRTFTRKDVDDIYSFRLVVEDYSLQHGFSKLTEAHLEELAQTVRDMEAAAADDDQVTLVEKDLAFHHAICRLPDNHQSMHAFLNIEAELQLLIKMVDQRFETLHAAAADHWPVIEAFRTKNLETAREAIRFHIHDSWARLGESFDARDVGEET</sequence>
<dbReference type="EMBL" id="CP085147">
    <property type="protein sequence ID" value="UOA16927.1"/>
    <property type="molecule type" value="Genomic_DNA"/>
</dbReference>
<dbReference type="PRINTS" id="PR00035">
    <property type="entry name" value="HTHGNTR"/>
</dbReference>
<evidence type="ECO:0000256" key="3">
    <source>
        <dbReference type="ARBA" id="ARBA00023163"/>
    </source>
</evidence>
<dbReference type="RefSeq" id="WP_243263865.1">
    <property type="nucleotide sequence ID" value="NZ_CP085147.1"/>
</dbReference>
<feature type="domain" description="HTH gntR-type" evidence="4">
    <location>
        <begin position="23"/>
        <end position="90"/>
    </location>
</feature>
<evidence type="ECO:0000256" key="1">
    <source>
        <dbReference type="ARBA" id="ARBA00023015"/>
    </source>
</evidence>
<dbReference type="Proteomes" id="UP000831019">
    <property type="component" value="Plasmid pDSM109990_c"/>
</dbReference>
<keyword evidence="3" id="KW-0804">Transcription</keyword>
<keyword evidence="6" id="KW-1185">Reference proteome</keyword>
<geneLocation type="plasmid" evidence="5 6">
    <name>pDSM109990_c</name>
</geneLocation>
<evidence type="ECO:0000256" key="2">
    <source>
        <dbReference type="ARBA" id="ARBA00023125"/>
    </source>
</evidence>
<dbReference type="PRINTS" id="PR00033">
    <property type="entry name" value="HTHASNC"/>
</dbReference>
<dbReference type="InterPro" id="IPR036388">
    <property type="entry name" value="WH-like_DNA-bd_sf"/>
</dbReference>
<evidence type="ECO:0000259" key="4">
    <source>
        <dbReference type="PROSITE" id="PS50949"/>
    </source>
</evidence>
<keyword evidence="1" id="KW-0805">Transcription regulation</keyword>
<dbReference type="InterPro" id="IPR000485">
    <property type="entry name" value="AsnC-type_HTH_dom"/>
</dbReference>
<keyword evidence="5" id="KW-0614">Plasmid</keyword>
<name>A0ABY3ZRS7_9RHOB</name>
<evidence type="ECO:0000313" key="6">
    <source>
        <dbReference type="Proteomes" id="UP000831019"/>
    </source>
</evidence>
<dbReference type="InterPro" id="IPR011711">
    <property type="entry name" value="GntR_C"/>
</dbReference>